<dbReference type="Gene3D" id="3.30.540.10">
    <property type="entry name" value="Fructose-1,6-Bisphosphatase, subunit A, domain 1"/>
    <property type="match status" value="1"/>
</dbReference>
<feature type="binding site" evidence="1">
    <location>
        <position position="301"/>
    </location>
    <ligand>
        <name>Mg(2+)</name>
        <dbReference type="ChEBI" id="CHEBI:18420"/>
        <label>1</label>
        <note>catalytic</note>
    </ligand>
</feature>
<keyword evidence="3" id="KW-1185">Reference proteome</keyword>
<protein>
    <recommendedName>
        <fullName evidence="4">Inositol monophosphatase</fullName>
    </recommendedName>
</protein>
<evidence type="ECO:0000256" key="1">
    <source>
        <dbReference type="PIRSR" id="PIRSR600760-2"/>
    </source>
</evidence>
<gene>
    <name evidence="2" type="ORF">AAE02nite_21940</name>
</gene>
<dbReference type="AlphaFoldDB" id="A0A512AXW0"/>
<keyword evidence="1" id="KW-0460">Magnesium</keyword>
<organism evidence="2 3">
    <name type="scientific">Adhaeribacter aerolatus</name>
    <dbReference type="NCBI Taxonomy" id="670289"/>
    <lineage>
        <taxon>Bacteria</taxon>
        <taxon>Pseudomonadati</taxon>
        <taxon>Bacteroidota</taxon>
        <taxon>Cytophagia</taxon>
        <taxon>Cytophagales</taxon>
        <taxon>Hymenobacteraceae</taxon>
        <taxon>Adhaeribacter</taxon>
    </lineage>
</organism>
<dbReference type="EMBL" id="BJYS01000015">
    <property type="protein sequence ID" value="GEO04530.1"/>
    <property type="molecule type" value="Genomic_DNA"/>
</dbReference>
<name>A0A512AXW0_9BACT</name>
<feature type="binding site" evidence="1">
    <location>
        <position position="126"/>
    </location>
    <ligand>
        <name>Mg(2+)</name>
        <dbReference type="ChEBI" id="CHEBI:18420"/>
        <label>1</label>
        <note>catalytic</note>
    </ligand>
</feature>
<dbReference type="GO" id="GO:0046872">
    <property type="term" value="F:metal ion binding"/>
    <property type="evidence" value="ECO:0007669"/>
    <property type="project" value="UniProtKB-KW"/>
</dbReference>
<reference evidence="2 3" key="1">
    <citation type="submission" date="2019-07" db="EMBL/GenBank/DDBJ databases">
        <title>Whole genome shotgun sequence of Adhaeribacter aerolatus NBRC 106133.</title>
        <authorList>
            <person name="Hosoyama A."/>
            <person name="Uohara A."/>
            <person name="Ohji S."/>
            <person name="Ichikawa N."/>
        </authorList>
    </citation>
    <scope>NUCLEOTIDE SEQUENCE [LARGE SCALE GENOMIC DNA]</scope>
    <source>
        <strain evidence="2 3">NBRC 106133</strain>
    </source>
</reference>
<feature type="binding site" evidence="1">
    <location>
        <position position="128"/>
    </location>
    <ligand>
        <name>Mg(2+)</name>
        <dbReference type="ChEBI" id="CHEBI:18420"/>
        <label>1</label>
        <note>catalytic</note>
    </ligand>
</feature>
<keyword evidence="1" id="KW-0479">Metal-binding</keyword>
<comment type="caution">
    <text evidence="2">The sequence shown here is derived from an EMBL/GenBank/DDBJ whole genome shotgun (WGS) entry which is preliminary data.</text>
</comment>
<proteinExistence type="predicted"/>
<dbReference type="SUPFAM" id="SSF56655">
    <property type="entry name" value="Carbohydrate phosphatase"/>
    <property type="match status" value="1"/>
</dbReference>
<dbReference type="Proteomes" id="UP000321532">
    <property type="component" value="Unassembled WGS sequence"/>
</dbReference>
<comment type="cofactor">
    <cofactor evidence="1">
        <name>Mg(2+)</name>
        <dbReference type="ChEBI" id="CHEBI:18420"/>
    </cofactor>
</comment>
<dbReference type="Pfam" id="PF00459">
    <property type="entry name" value="Inositol_P"/>
    <property type="match status" value="1"/>
</dbReference>
<dbReference type="InterPro" id="IPR000760">
    <property type="entry name" value="Inositol_monophosphatase-like"/>
</dbReference>
<feature type="binding site" evidence="1">
    <location>
        <position position="98"/>
    </location>
    <ligand>
        <name>Mg(2+)</name>
        <dbReference type="ChEBI" id="CHEBI:18420"/>
        <label>1</label>
        <note>catalytic</note>
    </ligand>
</feature>
<feature type="binding site" evidence="1">
    <location>
        <position position="129"/>
    </location>
    <ligand>
        <name>Mg(2+)</name>
        <dbReference type="ChEBI" id="CHEBI:18420"/>
        <label>1</label>
        <note>catalytic</note>
    </ligand>
</feature>
<evidence type="ECO:0000313" key="3">
    <source>
        <dbReference type="Proteomes" id="UP000321532"/>
    </source>
</evidence>
<accession>A0A512AXW0</accession>
<evidence type="ECO:0000313" key="2">
    <source>
        <dbReference type="EMBL" id="GEO04530.1"/>
    </source>
</evidence>
<sequence length="361" mass="39700">MLPKFMWFRIGNIAGLLNLNAKAMNHELIREVLCQIGEAVCRKVHQSLREQSIEERAAVHQEGADDTIYQIDKDVEDIILPLLRAQAAALGGVVLIAEGIGEDSESGLVLPENITAGQAAIRIIMDPIDGTRGIMYDKRSAFFLAGAAPNKGSKTCLQDIEVSVMTELPTSRSVLSDTLWAVKGQGAHRYTWHLEKNTRETRTIRPSQSPTWYGGFGQIARFFPPGRDVLAAIEDEMLATLFPDAPEGKAIVFEDQYISSGGQLYEILVGHDRFVADIRESLFRKMRKAGQKTGHVCHPYDVCATLIGQEAGVIITNPAGEPLNAPLDTTSPVDWVAYANGQLKAQIEPILHRVLTKYGLL</sequence>
<evidence type="ECO:0008006" key="4">
    <source>
        <dbReference type="Google" id="ProtNLM"/>
    </source>
</evidence>
<dbReference type="Gene3D" id="3.40.190.80">
    <property type="match status" value="1"/>
</dbReference>